<protein>
    <recommendedName>
        <fullName evidence="3">AbiJ-NTD3 domain-containing protein</fullName>
    </recommendedName>
</protein>
<dbReference type="STRING" id="47871.GA0070608_0025"/>
<evidence type="ECO:0000313" key="1">
    <source>
        <dbReference type="EMBL" id="SCL45569.1"/>
    </source>
</evidence>
<reference evidence="2" key="1">
    <citation type="submission" date="2016-06" db="EMBL/GenBank/DDBJ databases">
        <authorList>
            <person name="Varghese N."/>
            <person name="Submissions Spin"/>
        </authorList>
    </citation>
    <scope>NUCLEOTIDE SEQUENCE [LARGE SCALE GENOMIC DNA]</scope>
    <source>
        <strain evidence="2">DSM 43363</strain>
    </source>
</reference>
<dbReference type="EMBL" id="FMIC01000001">
    <property type="protein sequence ID" value="SCL45569.1"/>
    <property type="molecule type" value="Genomic_DNA"/>
</dbReference>
<dbReference type="AlphaFoldDB" id="A0A1C6TV64"/>
<evidence type="ECO:0008006" key="3">
    <source>
        <dbReference type="Google" id="ProtNLM"/>
    </source>
</evidence>
<dbReference type="RefSeq" id="WP_141719374.1">
    <property type="nucleotide sequence ID" value="NZ_FMIC01000001.1"/>
</dbReference>
<sequence>MDSQTSKELATVSQMLVQAGNQHAARLLSLAEQAEIGQSLPWEPAPVPVVLRVHPAFVGLFRPADLQVIAAQFNRVRKWGNGDNHQVSIAPVLADPFAHNDLGSGTDAMQLRDEIAEALWPVSATKLPDVCRALGLEDGDVNEAMASKRAYVRSRTSDYTLDQLCQLGSRVVEQHYRPRLWGLLQVHAGRRTGVDSPFKNLIFAADGPKPELVLTDAVSNTIEISKNGEFCLVYDRGLDPSGLSWRQLVTWWTETHAERGTSEQEAGRQLYLRLRRSLDRDRKPSDPPGPERQVFRAYGELLSEHGFDLPALIPQVYLHYDPYTRAQRREPGPLPRQRMDFLLLMRGRWRLVLECDGKQHYAEDDGRASPRRYAEMVAADRELHLAGYEVVRFGGAEFQSQEQSLPMLRRYFTRLFIAHGYLPESGAAPTD</sequence>
<dbReference type="OrthoDB" id="7061676at2"/>
<proteinExistence type="predicted"/>
<accession>A0A1C6TV64</accession>
<gene>
    <name evidence="1" type="ORF">GA0070608_0025</name>
</gene>
<evidence type="ECO:0000313" key="2">
    <source>
        <dbReference type="Proteomes" id="UP000199343"/>
    </source>
</evidence>
<organism evidence="1 2">
    <name type="scientific">Micromonospora peucetia</name>
    <dbReference type="NCBI Taxonomy" id="47871"/>
    <lineage>
        <taxon>Bacteria</taxon>
        <taxon>Bacillati</taxon>
        <taxon>Actinomycetota</taxon>
        <taxon>Actinomycetes</taxon>
        <taxon>Micromonosporales</taxon>
        <taxon>Micromonosporaceae</taxon>
        <taxon>Micromonospora</taxon>
    </lineage>
</organism>
<name>A0A1C6TV64_9ACTN</name>
<dbReference type="Proteomes" id="UP000199343">
    <property type="component" value="Unassembled WGS sequence"/>
</dbReference>